<evidence type="ECO:0000313" key="5">
    <source>
        <dbReference type="Proteomes" id="UP000821598"/>
    </source>
</evidence>
<reference evidence="2 4" key="2">
    <citation type="submission" date="2020-08" db="EMBL/GenBank/DDBJ databases">
        <title>Genomic Encyclopedia of Type Strains, Phase IV (KMG-V): Genome sequencing to study the core and pangenomes of soil and plant-associated prokaryotes.</title>
        <authorList>
            <person name="Whitman W."/>
        </authorList>
    </citation>
    <scope>NUCLEOTIDE SEQUENCE [LARGE SCALE GENOMIC DNA]</scope>
    <source>
        <strain evidence="2 4">JPY162</strain>
    </source>
</reference>
<name>A0A7W8L1M7_9BURK</name>
<dbReference type="EMBL" id="JACHDE010000001">
    <property type="protein sequence ID" value="MBB5398223.1"/>
    <property type="molecule type" value="Genomic_DNA"/>
</dbReference>
<protein>
    <submittedName>
        <fullName evidence="3">Alpha/beta hydrolase</fullName>
    </submittedName>
    <submittedName>
        <fullName evidence="2">Pimeloyl-ACP methyl ester carboxylesterase</fullName>
    </submittedName>
</protein>
<dbReference type="EMBL" id="VOMC01000004">
    <property type="protein sequence ID" value="NVI03205.1"/>
    <property type="molecule type" value="Genomic_DNA"/>
</dbReference>
<dbReference type="Gene3D" id="3.40.50.1820">
    <property type="entry name" value="alpha/beta hydrolase"/>
    <property type="match status" value="1"/>
</dbReference>
<dbReference type="GO" id="GO:0016787">
    <property type="term" value="F:hydrolase activity"/>
    <property type="evidence" value="ECO:0007669"/>
    <property type="project" value="UniProtKB-KW"/>
</dbReference>
<comment type="caution">
    <text evidence="2">The sequence shown here is derived from an EMBL/GenBank/DDBJ whole genome shotgun (WGS) entry which is preliminary data.</text>
</comment>
<dbReference type="SUPFAM" id="SSF53474">
    <property type="entry name" value="alpha/beta-Hydrolases"/>
    <property type="match status" value="1"/>
</dbReference>
<evidence type="ECO:0000259" key="1">
    <source>
        <dbReference type="Pfam" id="PF12697"/>
    </source>
</evidence>
<proteinExistence type="predicted"/>
<dbReference type="Pfam" id="PF12697">
    <property type="entry name" value="Abhydrolase_6"/>
    <property type="match status" value="1"/>
</dbReference>
<dbReference type="InterPro" id="IPR029058">
    <property type="entry name" value="AB_hydrolase_fold"/>
</dbReference>
<evidence type="ECO:0000313" key="3">
    <source>
        <dbReference type="EMBL" id="NVI03205.1"/>
    </source>
</evidence>
<keyword evidence="5" id="KW-1185">Reference proteome</keyword>
<dbReference type="RefSeq" id="WP_176365925.1">
    <property type="nucleotide sequence ID" value="NZ_JACHDE010000001.1"/>
</dbReference>
<dbReference type="Proteomes" id="UP000592820">
    <property type="component" value="Unassembled WGS sequence"/>
</dbReference>
<dbReference type="InterPro" id="IPR050471">
    <property type="entry name" value="AB_hydrolase"/>
</dbReference>
<evidence type="ECO:0000313" key="4">
    <source>
        <dbReference type="Proteomes" id="UP000592820"/>
    </source>
</evidence>
<gene>
    <name evidence="3" type="ORF">FSB64_05185</name>
    <name evidence="2" type="ORF">HDG41_000259</name>
</gene>
<dbReference type="InterPro" id="IPR000073">
    <property type="entry name" value="AB_hydrolase_1"/>
</dbReference>
<organism evidence="2 4">
    <name type="scientific">Paraburkholderia youngii</name>
    <dbReference type="NCBI Taxonomy" id="2782701"/>
    <lineage>
        <taxon>Bacteria</taxon>
        <taxon>Pseudomonadati</taxon>
        <taxon>Pseudomonadota</taxon>
        <taxon>Betaproteobacteria</taxon>
        <taxon>Burkholderiales</taxon>
        <taxon>Burkholderiaceae</taxon>
        <taxon>Paraburkholderia</taxon>
    </lineage>
</organism>
<dbReference type="PANTHER" id="PTHR43433">
    <property type="entry name" value="HYDROLASE, ALPHA/BETA FOLD FAMILY PROTEIN"/>
    <property type="match status" value="1"/>
</dbReference>
<dbReference type="Proteomes" id="UP000821598">
    <property type="component" value="Unassembled WGS sequence"/>
</dbReference>
<dbReference type="AlphaFoldDB" id="A0A7W8L1M7"/>
<dbReference type="PANTHER" id="PTHR43433:SF4">
    <property type="entry name" value="NON-HEME CHLOROPEROXIDASE-RELATED"/>
    <property type="match status" value="1"/>
</dbReference>
<feature type="domain" description="AB hydrolase-1" evidence="1">
    <location>
        <begin position="5"/>
        <end position="228"/>
    </location>
</feature>
<sequence>MTHQIVLLPGLLCDGAVWADQRGALGAIGDCFVPDYGMRDSLGAMAELVLESVSGDRLLVAGHSMGGRVALEVFRRAPQRIAGLALLDTGCTPRAAGEAGESERAQRLRLLELARAKGMRAMGNEWAPGMVNADRHDSAVYEAVLDMIERSTPDKFAAQIRALLDRPDATALLRDIACPTMIVCGRDDKWSPLARHEEMHAQIRGSKLRVIERSGHMCTMERPDDVTDVLVEWARWAAGFETAR</sequence>
<accession>A0A7W8L1M7</accession>
<evidence type="ECO:0000313" key="2">
    <source>
        <dbReference type="EMBL" id="MBB5398223.1"/>
    </source>
</evidence>
<keyword evidence="3" id="KW-0378">Hydrolase</keyword>
<dbReference type="PRINTS" id="PR00111">
    <property type="entry name" value="ABHYDROLASE"/>
</dbReference>
<reference evidence="3 5" key="1">
    <citation type="submission" date="2019-08" db="EMBL/GenBank/DDBJ databases">
        <title>Paraburkholderia simonii sp. nov. and P. youngii sp. nov. Brazilian and Mexican Mimosa-associated rhizobia.</title>
        <authorList>
            <person name="Mavima L."/>
            <person name="Beukes C.W."/>
            <person name="Palmer M."/>
            <person name="De Meyer S.E."/>
            <person name="James E.K."/>
            <person name="Maluk M."/>
            <person name="Avontuur J.R."/>
            <person name="Chan W.Y."/>
            <person name="Venter S.N."/>
            <person name="Steenkamp E.T."/>
        </authorList>
    </citation>
    <scope>NUCLEOTIDE SEQUENCE [LARGE SCALE GENOMIC DNA]</scope>
    <source>
        <strain evidence="3 5">JPY454</strain>
    </source>
</reference>